<accession>A0A8S9SEL0</accession>
<name>A0A8S9SEL0_BRACR</name>
<dbReference type="EMBL" id="QGKX02000004">
    <property type="protein sequence ID" value="KAF3599334.1"/>
    <property type="molecule type" value="Genomic_DNA"/>
</dbReference>
<evidence type="ECO:0000313" key="1">
    <source>
        <dbReference type="EMBL" id="KAF3599334.1"/>
    </source>
</evidence>
<protein>
    <submittedName>
        <fullName evidence="1">Uncharacterized protein</fullName>
    </submittedName>
</protein>
<proteinExistence type="predicted"/>
<comment type="caution">
    <text evidence="1">The sequence shown here is derived from an EMBL/GenBank/DDBJ whole genome shotgun (WGS) entry which is preliminary data.</text>
</comment>
<dbReference type="Proteomes" id="UP000712600">
    <property type="component" value="Unassembled WGS sequence"/>
</dbReference>
<evidence type="ECO:0000313" key="2">
    <source>
        <dbReference type="Proteomes" id="UP000712600"/>
    </source>
</evidence>
<gene>
    <name evidence="1" type="ORF">F2Q69_00034697</name>
</gene>
<organism evidence="1 2">
    <name type="scientific">Brassica cretica</name>
    <name type="common">Mustard</name>
    <dbReference type="NCBI Taxonomy" id="69181"/>
    <lineage>
        <taxon>Eukaryota</taxon>
        <taxon>Viridiplantae</taxon>
        <taxon>Streptophyta</taxon>
        <taxon>Embryophyta</taxon>
        <taxon>Tracheophyta</taxon>
        <taxon>Spermatophyta</taxon>
        <taxon>Magnoliopsida</taxon>
        <taxon>eudicotyledons</taxon>
        <taxon>Gunneridae</taxon>
        <taxon>Pentapetalae</taxon>
        <taxon>rosids</taxon>
        <taxon>malvids</taxon>
        <taxon>Brassicales</taxon>
        <taxon>Brassicaceae</taxon>
        <taxon>Brassiceae</taxon>
        <taxon>Brassica</taxon>
    </lineage>
</organism>
<sequence>MSPILDRIVRTGHGARRRTSQLGTVGGQLISAWRSVPVRTSVAGSERLPDHAGGSCGTMGLCAFRFGPGLGQRPRGWFSMEETAKGAVERLWSVLEQFWAKRCKGTSGTISANPL</sequence>
<reference evidence="1" key="1">
    <citation type="submission" date="2019-12" db="EMBL/GenBank/DDBJ databases">
        <title>Genome sequencing and annotation of Brassica cretica.</title>
        <authorList>
            <person name="Studholme D.J."/>
            <person name="Sarris P."/>
        </authorList>
    </citation>
    <scope>NUCLEOTIDE SEQUENCE</scope>
    <source>
        <strain evidence="1">PFS-109/04</strain>
        <tissue evidence="1">Leaf</tissue>
    </source>
</reference>
<dbReference type="AlphaFoldDB" id="A0A8S9SEL0"/>